<name>A0A0S4JU14_BODSA</name>
<keyword evidence="3" id="KW-1185">Reference proteome</keyword>
<dbReference type="AlphaFoldDB" id="A0A0S4JU14"/>
<evidence type="ECO:0000313" key="3">
    <source>
        <dbReference type="Proteomes" id="UP000051952"/>
    </source>
</evidence>
<dbReference type="InterPro" id="IPR032675">
    <property type="entry name" value="LRR_dom_sf"/>
</dbReference>
<dbReference type="SMART" id="SM00367">
    <property type="entry name" value="LRR_CC"/>
    <property type="match status" value="3"/>
</dbReference>
<keyword evidence="2" id="KW-0675">Receptor</keyword>
<dbReference type="PANTHER" id="PTHR13318">
    <property type="entry name" value="PARTNER OF PAIRED, ISOFORM B-RELATED"/>
    <property type="match status" value="1"/>
</dbReference>
<sequence>MSSVSDFECSAPQFLLLSADRVALGTSIAASGGALWKGVVRTTGQPDRIVAIRRALGAARAGSVARRVAALRRSCCVGVVGVIDVTPSESYVVMEYEERDGTMLLPPQASANFLFLPRVTTLRRLQRLDLSVSHDITDAGLMSVAALQQLRHLDFSCNDNITDAGIANLSSLKLLRCLHLSQCDSITGAGLASVAFSLQHLCPQAVRQSHRCRAC</sequence>
<protein>
    <submittedName>
        <fullName evidence="2">Receptor-type protein kinase, putative</fullName>
    </submittedName>
</protein>
<dbReference type="OrthoDB" id="263256at2759"/>
<keyword evidence="2" id="KW-0808">Transferase</keyword>
<dbReference type="Proteomes" id="UP000051952">
    <property type="component" value="Unassembled WGS sequence"/>
</dbReference>
<evidence type="ECO:0000259" key="1">
    <source>
        <dbReference type="Pfam" id="PF25372"/>
    </source>
</evidence>
<keyword evidence="2" id="KW-0418">Kinase</keyword>
<dbReference type="SUPFAM" id="SSF52047">
    <property type="entry name" value="RNI-like"/>
    <property type="match status" value="1"/>
</dbReference>
<dbReference type="Pfam" id="PF25372">
    <property type="entry name" value="DUF7885"/>
    <property type="match status" value="1"/>
</dbReference>
<feature type="domain" description="F-box/LRR-repeat protein 15-like leucin rich repeat" evidence="1">
    <location>
        <begin position="121"/>
        <end position="194"/>
    </location>
</feature>
<dbReference type="Gene3D" id="3.80.10.10">
    <property type="entry name" value="Ribonuclease Inhibitor"/>
    <property type="match status" value="1"/>
</dbReference>
<dbReference type="InterPro" id="IPR057207">
    <property type="entry name" value="FBXL15_LRR"/>
</dbReference>
<dbReference type="GO" id="GO:0031146">
    <property type="term" value="P:SCF-dependent proteasomal ubiquitin-dependent protein catabolic process"/>
    <property type="evidence" value="ECO:0007669"/>
    <property type="project" value="TreeGrafter"/>
</dbReference>
<gene>
    <name evidence="2" type="ORF">BSAL_35285</name>
</gene>
<reference evidence="3" key="1">
    <citation type="submission" date="2015-09" db="EMBL/GenBank/DDBJ databases">
        <authorList>
            <consortium name="Pathogen Informatics"/>
        </authorList>
    </citation>
    <scope>NUCLEOTIDE SEQUENCE [LARGE SCALE GENOMIC DNA]</scope>
    <source>
        <strain evidence="3">Lake Konstanz</strain>
    </source>
</reference>
<accession>A0A0S4JU14</accession>
<dbReference type="GO" id="GO:0019005">
    <property type="term" value="C:SCF ubiquitin ligase complex"/>
    <property type="evidence" value="ECO:0007669"/>
    <property type="project" value="TreeGrafter"/>
</dbReference>
<dbReference type="InterPro" id="IPR006553">
    <property type="entry name" value="Leu-rich_rpt_Cys-con_subtyp"/>
</dbReference>
<dbReference type="VEuPathDB" id="TriTrypDB:BSAL_35285"/>
<evidence type="ECO:0000313" key="2">
    <source>
        <dbReference type="EMBL" id="CUG92046.1"/>
    </source>
</evidence>
<dbReference type="GO" id="GO:0016301">
    <property type="term" value="F:kinase activity"/>
    <property type="evidence" value="ECO:0007669"/>
    <property type="project" value="UniProtKB-KW"/>
</dbReference>
<dbReference type="EMBL" id="CYKH01001996">
    <property type="protein sequence ID" value="CUG92046.1"/>
    <property type="molecule type" value="Genomic_DNA"/>
</dbReference>
<organism evidence="2 3">
    <name type="scientific">Bodo saltans</name>
    <name type="common">Flagellated protozoan</name>
    <dbReference type="NCBI Taxonomy" id="75058"/>
    <lineage>
        <taxon>Eukaryota</taxon>
        <taxon>Discoba</taxon>
        <taxon>Euglenozoa</taxon>
        <taxon>Kinetoplastea</taxon>
        <taxon>Metakinetoplastina</taxon>
        <taxon>Eubodonida</taxon>
        <taxon>Bodonidae</taxon>
        <taxon>Bodo</taxon>
    </lineage>
</organism>
<proteinExistence type="predicted"/>